<dbReference type="GO" id="GO:0006707">
    <property type="term" value="P:cholesterol catabolic process"/>
    <property type="evidence" value="ECO:0007669"/>
    <property type="project" value="TreeGrafter"/>
</dbReference>
<keyword evidence="4 7" id="KW-0560">Oxidoreductase</keyword>
<dbReference type="InterPro" id="IPR002397">
    <property type="entry name" value="Cyt_P450_B"/>
</dbReference>
<dbReference type="InterPro" id="IPR001128">
    <property type="entry name" value="Cyt_P450"/>
</dbReference>
<evidence type="ECO:0000256" key="5">
    <source>
        <dbReference type="ARBA" id="ARBA00023004"/>
    </source>
</evidence>
<dbReference type="SUPFAM" id="SSF48264">
    <property type="entry name" value="Cytochrome P450"/>
    <property type="match status" value="1"/>
</dbReference>
<dbReference type="RefSeq" id="WP_183409628.1">
    <property type="nucleotide sequence ID" value="NZ_JACHWY010000001.1"/>
</dbReference>
<dbReference type="Gene3D" id="1.10.630.10">
    <property type="entry name" value="Cytochrome P450"/>
    <property type="match status" value="1"/>
</dbReference>
<dbReference type="EMBL" id="JACHWY010000001">
    <property type="protein sequence ID" value="MBB3046977.1"/>
    <property type="molecule type" value="Genomic_DNA"/>
</dbReference>
<dbReference type="AlphaFoldDB" id="A0A7W4W502"/>
<gene>
    <name evidence="8" type="ORF">FHR99_001213</name>
</gene>
<evidence type="ECO:0000256" key="4">
    <source>
        <dbReference type="ARBA" id="ARBA00023002"/>
    </source>
</evidence>
<dbReference type="GO" id="GO:0036199">
    <property type="term" value="F:cholest-4-en-3-one 26-monooxygenase activity"/>
    <property type="evidence" value="ECO:0007669"/>
    <property type="project" value="TreeGrafter"/>
</dbReference>
<dbReference type="PRINTS" id="PR00359">
    <property type="entry name" value="BP450"/>
</dbReference>
<proteinExistence type="inferred from homology"/>
<evidence type="ECO:0000256" key="7">
    <source>
        <dbReference type="RuleBase" id="RU000461"/>
    </source>
</evidence>
<dbReference type="Proteomes" id="UP000537130">
    <property type="component" value="Unassembled WGS sequence"/>
</dbReference>
<dbReference type="GO" id="GO:0005506">
    <property type="term" value="F:iron ion binding"/>
    <property type="evidence" value="ECO:0007669"/>
    <property type="project" value="InterPro"/>
</dbReference>
<evidence type="ECO:0000256" key="2">
    <source>
        <dbReference type="ARBA" id="ARBA00022617"/>
    </source>
</evidence>
<comment type="caution">
    <text evidence="8">The sequence shown here is derived from an EMBL/GenBank/DDBJ whole genome shotgun (WGS) entry which is preliminary data.</text>
</comment>
<evidence type="ECO:0000313" key="9">
    <source>
        <dbReference type="Proteomes" id="UP000537130"/>
    </source>
</evidence>
<dbReference type="InterPro" id="IPR036396">
    <property type="entry name" value="Cyt_P450_sf"/>
</dbReference>
<keyword evidence="3 7" id="KW-0479">Metal-binding</keyword>
<protein>
    <submittedName>
        <fullName evidence="8">Cytochrome P450</fullName>
    </submittedName>
</protein>
<name>A0A7W4W502_9GAMM</name>
<dbReference type="Pfam" id="PF00067">
    <property type="entry name" value="p450"/>
    <property type="match status" value="1"/>
</dbReference>
<reference evidence="8 9" key="1">
    <citation type="submission" date="2020-08" db="EMBL/GenBank/DDBJ databases">
        <title>Genomic Encyclopedia of Type Strains, Phase III (KMG-III): the genomes of soil and plant-associated and newly described type strains.</title>
        <authorList>
            <person name="Whitman W."/>
        </authorList>
    </citation>
    <scope>NUCLEOTIDE SEQUENCE [LARGE SCALE GENOMIC DNA]</scope>
    <source>
        <strain evidence="8 9">CECT 8654</strain>
    </source>
</reference>
<comment type="similarity">
    <text evidence="1 7">Belongs to the cytochrome P450 family.</text>
</comment>
<evidence type="ECO:0000313" key="8">
    <source>
        <dbReference type="EMBL" id="MBB3046977.1"/>
    </source>
</evidence>
<keyword evidence="6 7" id="KW-0503">Monooxygenase</keyword>
<dbReference type="InterPro" id="IPR017972">
    <property type="entry name" value="Cyt_P450_CS"/>
</dbReference>
<organism evidence="8 9">
    <name type="scientific">Litorivivens lipolytica</name>
    <dbReference type="NCBI Taxonomy" id="1524264"/>
    <lineage>
        <taxon>Bacteria</taxon>
        <taxon>Pseudomonadati</taxon>
        <taxon>Pseudomonadota</taxon>
        <taxon>Gammaproteobacteria</taxon>
        <taxon>Litorivivens</taxon>
    </lineage>
</organism>
<accession>A0A7W4W502</accession>
<keyword evidence="5 7" id="KW-0408">Iron</keyword>
<dbReference type="PANTHER" id="PTHR46696:SF4">
    <property type="entry name" value="BIOTIN BIOSYNTHESIS CYTOCHROME P450"/>
    <property type="match status" value="1"/>
</dbReference>
<dbReference type="GO" id="GO:0020037">
    <property type="term" value="F:heme binding"/>
    <property type="evidence" value="ECO:0007669"/>
    <property type="project" value="InterPro"/>
</dbReference>
<dbReference type="PROSITE" id="PS00086">
    <property type="entry name" value="CYTOCHROME_P450"/>
    <property type="match status" value="1"/>
</dbReference>
<dbReference type="CDD" id="cd11033">
    <property type="entry name" value="CYP142-like"/>
    <property type="match status" value="1"/>
</dbReference>
<keyword evidence="9" id="KW-1185">Reference proteome</keyword>
<sequence length="419" mass="47917">MSQCPFTHLLDLDAYVNGMPYAELGKLRQQGSFVKFDDPDNGVPYWAAVKRDALDFVSQNPDLFSSAAEGPFPMEMPPEQKEIQEIMNENFIISMDPPKHMKYRKVVRDAFTPRAVAAMEPWLREQAKNIIDRVAAKGECEFVEDVAAELPLIAILEVLGVPQEDRKQFFEWTNVMAFADDPDVATGPDEGNAVSMEVIMYAMELAKKQRENPTSQVVQALLEGEVDGVKVTEEMFAWMFILIMVGGNESTRTATAHGMRLLMENPDQLQHLVDHPEDIPMAVEEMLRYNTAFIAMRRTATQDIEWNGYNFKKGDKIVLHYHAVNHDEDVFGDDAMKFDIHRHKRHQAINREHRAFGIGEHFCLGMNLARLELRIIFEEMIPRLRNPKFAGDITYMRSFFINTIKAMPITFDPEKQAAA</sequence>
<dbReference type="FunFam" id="1.10.630.10:FF:000018">
    <property type="entry name" value="Cytochrome P450 monooxygenase"/>
    <property type="match status" value="1"/>
</dbReference>
<dbReference type="PANTHER" id="PTHR46696">
    <property type="entry name" value="P450, PUTATIVE (EUROFUNG)-RELATED"/>
    <property type="match status" value="1"/>
</dbReference>
<evidence type="ECO:0000256" key="1">
    <source>
        <dbReference type="ARBA" id="ARBA00010617"/>
    </source>
</evidence>
<evidence type="ECO:0000256" key="6">
    <source>
        <dbReference type="ARBA" id="ARBA00023033"/>
    </source>
</evidence>
<dbReference type="GO" id="GO:0008395">
    <property type="term" value="F:steroid hydroxylase activity"/>
    <property type="evidence" value="ECO:0007669"/>
    <property type="project" value="TreeGrafter"/>
</dbReference>
<evidence type="ECO:0000256" key="3">
    <source>
        <dbReference type="ARBA" id="ARBA00022723"/>
    </source>
</evidence>
<keyword evidence="2 7" id="KW-0349">Heme</keyword>